<name>A0AAD2CRJ9_9STRA</name>
<dbReference type="Proteomes" id="UP001295423">
    <property type="component" value="Unassembled WGS sequence"/>
</dbReference>
<sequence length="125" mass="13697">MCLRSPLVGGNKALEFLKGRMLVAEVAFSAEVAIVGLAAPEFFSTSSKSSRQLDAVDGYFHTLVPMWIVISMWPITPVAMVSLIAVAVDLVLKPTFCRSLCSRQSSLMKRAFTAWSSKVLPKQFL</sequence>
<keyword evidence="3" id="KW-1185">Reference proteome</keyword>
<feature type="transmembrane region" description="Helical" evidence="1">
    <location>
        <begin position="21"/>
        <end position="39"/>
    </location>
</feature>
<gene>
    <name evidence="2" type="ORF">CYCCA115_LOCUS8743</name>
</gene>
<protein>
    <submittedName>
        <fullName evidence="2">Uncharacterized protein</fullName>
    </submittedName>
</protein>
<evidence type="ECO:0000313" key="2">
    <source>
        <dbReference type="EMBL" id="CAJ1944122.1"/>
    </source>
</evidence>
<keyword evidence="1" id="KW-0472">Membrane</keyword>
<dbReference type="EMBL" id="CAKOGP040001202">
    <property type="protein sequence ID" value="CAJ1944122.1"/>
    <property type="molecule type" value="Genomic_DNA"/>
</dbReference>
<proteinExistence type="predicted"/>
<accession>A0AAD2CRJ9</accession>
<comment type="caution">
    <text evidence="2">The sequence shown here is derived from an EMBL/GenBank/DDBJ whole genome shotgun (WGS) entry which is preliminary data.</text>
</comment>
<evidence type="ECO:0000256" key="1">
    <source>
        <dbReference type="SAM" id="Phobius"/>
    </source>
</evidence>
<reference evidence="2" key="1">
    <citation type="submission" date="2023-08" db="EMBL/GenBank/DDBJ databases">
        <authorList>
            <person name="Audoor S."/>
            <person name="Bilcke G."/>
        </authorList>
    </citation>
    <scope>NUCLEOTIDE SEQUENCE</scope>
</reference>
<feature type="transmembrane region" description="Helical" evidence="1">
    <location>
        <begin position="59"/>
        <end position="92"/>
    </location>
</feature>
<evidence type="ECO:0000313" key="3">
    <source>
        <dbReference type="Proteomes" id="UP001295423"/>
    </source>
</evidence>
<dbReference type="AlphaFoldDB" id="A0AAD2CRJ9"/>
<keyword evidence="1" id="KW-0812">Transmembrane</keyword>
<organism evidence="2 3">
    <name type="scientific">Cylindrotheca closterium</name>
    <dbReference type="NCBI Taxonomy" id="2856"/>
    <lineage>
        <taxon>Eukaryota</taxon>
        <taxon>Sar</taxon>
        <taxon>Stramenopiles</taxon>
        <taxon>Ochrophyta</taxon>
        <taxon>Bacillariophyta</taxon>
        <taxon>Bacillariophyceae</taxon>
        <taxon>Bacillariophycidae</taxon>
        <taxon>Bacillariales</taxon>
        <taxon>Bacillariaceae</taxon>
        <taxon>Cylindrotheca</taxon>
    </lineage>
</organism>
<keyword evidence="1" id="KW-1133">Transmembrane helix</keyword>